<dbReference type="AlphaFoldDB" id="A0A3B0UZJ9"/>
<protein>
    <submittedName>
        <fullName evidence="1">Glutathione S-transferase domain protein</fullName>
    </submittedName>
</protein>
<organism evidence="1">
    <name type="scientific">hydrothermal vent metagenome</name>
    <dbReference type="NCBI Taxonomy" id="652676"/>
    <lineage>
        <taxon>unclassified sequences</taxon>
        <taxon>metagenomes</taxon>
        <taxon>ecological metagenomes</taxon>
    </lineage>
</organism>
<gene>
    <name evidence="1" type="ORF">MNBD_CHLOROFLEXI01-2698</name>
</gene>
<dbReference type="PANTHER" id="PTHR34129">
    <property type="entry name" value="BLR1139 PROTEIN"/>
    <property type="match status" value="1"/>
</dbReference>
<dbReference type="EMBL" id="UOEU01000459">
    <property type="protein sequence ID" value="VAW33573.1"/>
    <property type="molecule type" value="Genomic_DNA"/>
</dbReference>
<keyword evidence="1" id="KW-0808">Transferase</keyword>
<accession>A0A3B0UZJ9</accession>
<sequence length="114" mass="12398">MTTILHITTEAAWQTAVSAGAYRADSLASEGFIHCSTVAQLLMPANAMYKGQTDLILLKIDPSRLTAVLTYEDCYETGHQFPHIYGPLNLDAVTGFVPFPPNPDGTFSLPAKLR</sequence>
<name>A0A3B0UZJ9_9ZZZZ</name>
<dbReference type="PANTHER" id="PTHR34129:SF1">
    <property type="entry name" value="DUF952 DOMAIN-CONTAINING PROTEIN"/>
    <property type="match status" value="1"/>
</dbReference>
<dbReference type="InterPro" id="IPR009297">
    <property type="entry name" value="DUF952"/>
</dbReference>
<dbReference type="SUPFAM" id="SSF56399">
    <property type="entry name" value="ADP-ribosylation"/>
    <property type="match status" value="1"/>
</dbReference>
<reference evidence="1" key="1">
    <citation type="submission" date="2018-06" db="EMBL/GenBank/DDBJ databases">
        <authorList>
            <person name="Zhirakovskaya E."/>
        </authorList>
    </citation>
    <scope>NUCLEOTIDE SEQUENCE</scope>
</reference>
<dbReference type="Pfam" id="PF06108">
    <property type="entry name" value="DUF952"/>
    <property type="match status" value="1"/>
</dbReference>
<dbReference type="GO" id="GO:0016740">
    <property type="term" value="F:transferase activity"/>
    <property type="evidence" value="ECO:0007669"/>
    <property type="project" value="UniProtKB-KW"/>
</dbReference>
<evidence type="ECO:0000313" key="1">
    <source>
        <dbReference type="EMBL" id="VAW33573.1"/>
    </source>
</evidence>
<proteinExistence type="predicted"/>
<dbReference type="Gene3D" id="3.20.170.20">
    <property type="entry name" value="Protein of unknown function DUF952"/>
    <property type="match status" value="1"/>
</dbReference>